<dbReference type="InterPro" id="IPR045621">
    <property type="entry name" value="BPD_transp_1_N"/>
</dbReference>
<accession>A0ABQ2CW44</accession>
<evidence type="ECO:0000256" key="1">
    <source>
        <dbReference type="ARBA" id="ARBA00004651"/>
    </source>
</evidence>
<dbReference type="Pfam" id="PF00528">
    <property type="entry name" value="BPD_transp_1"/>
    <property type="match status" value="1"/>
</dbReference>
<keyword evidence="5 7" id="KW-1133">Transmembrane helix</keyword>
<proteinExistence type="inferred from homology"/>
<dbReference type="PROSITE" id="PS50928">
    <property type="entry name" value="ABC_TM1"/>
    <property type="match status" value="1"/>
</dbReference>
<feature type="transmembrane region" description="Helical" evidence="7">
    <location>
        <begin position="142"/>
        <end position="164"/>
    </location>
</feature>
<keyword evidence="2 7" id="KW-0813">Transport</keyword>
<dbReference type="PANTHER" id="PTHR43163:SF6">
    <property type="entry name" value="DIPEPTIDE TRANSPORT SYSTEM PERMEASE PROTEIN DPPB-RELATED"/>
    <property type="match status" value="1"/>
</dbReference>
<evidence type="ECO:0000256" key="4">
    <source>
        <dbReference type="ARBA" id="ARBA00022692"/>
    </source>
</evidence>
<sequence>MTAFILRRLFRTLTVLIGVTIVVFGFVRLIPGDPAVVMLGERANPQVAAAFRERLGLNKPIFFNFAAPADTQFVRYVQQLSKGDLGQGIKSQIPVADELRSRFPATVELAIGALLFALLVGMPAGIIAALNRNKPLDNIAMTISLVGVSMPIFWLGLLLVYFFAVQLPWLPPSGRLDPTINFDSITGMNVLDSILKGRLDGLGSALKHLILPSIALGTIPMAIIARITRSSMLEVLSQDYVRTATAKGLNQRSVILKHALRNALLPVVTVIGLQIGLLLGGAILTESIFSWPGIGSWLYQGIFERDYPVIQGGVIFGALVFSVVNLLIDISYAFLDPRIHYS</sequence>
<keyword evidence="3" id="KW-1003">Cell membrane</keyword>
<comment type="subcellular location">
    <subcellularLocation>
        <location evidence="1 7">Cell membrane</location>
        <topology evidence="1 7">Multi-pass membrane protein</topology>
    </subcellularLocation>
</comment>
<dbReference type="SUPFAM" id="SSF161098">
    <property type="entry name" value="MetI-like"/>
    <property type="match status" value="1"/>
</dbReference>
<feature type="transmembrane region" description="Helical" evidence="7">
    <location>
        <begin position="12"/>
        <end position="30"/>
    </location>
</feature>
<feature type="transmembrane region" description="Helical" evidence="7">
    <location>
        <begin position="309"/>
        <end position="335"/>
    </location>
</feature>
<dbReference type="CDD" id="cd06261">
    <property type="entry name" value="TM_PBP2"/>
    <property type="match status" value="1"/>
</dbReference>
<gene>
    <name evidence="9" type="ORF">GCM10008938_05220</name>
</gene>
<dbReference type="InterPro" id="IPR035906">
    <property type="entry name" value="MetI-like_sf"/>
</dbReference>
<evidence type="ECO:0000256" key="5">
    <source>
        <dbReference type="ARBA" id="ARBA00022989"/>
    </source>
</evidence>
<dbReference type="RefSeq" id="WP_188999368.1">
    <property type="nucleotide sequence ID" value="NZ_BMOD01000001.1"/>
</dbReference>
<name>A0ABQ2CW44_9DEIO</name>
<dbReference type="Proteomes" id="UP000632222">
    <property type="component" value="Unassembled WGS sequence"/>
</dbReference>
<feature type="transmembrane region" description="Helical" evidence="7">
    <location>
        <begin position="109"/>
        <end position="130"/>
    </location>
</feature>
<dbReference type="Pfam" id="PF19300">
    <property type="entry name" value="BPD_transp_1_N"/>
    <property type="match status" value="1"/>
</dbReference>
<dbReference type="EMBL" id="BMOD01000001">
    <property type="protein sequence ID" value="GGJ21927.1"/>
    <property type="molecule type" value="Genomic_DNA"/>
</dbReference>
<keyword evidence="6 7" id="KW-0472">Membrane</keyword>
<reference evidence="10" key="1">
    <citation type="journal article" date="2019" name="Int. J. Syst. Evol. Microbiol.">
        <title>The Global Catalogue of Microorganisms (GCM) 10K type strain sequencing project: providing services to taxonomists for standard genome sequencing and annotation.</title>
        <authorList>
            <consortium name="The Broad Institute Genomics Platform"/>
            <consortium name="The Broad Institute Genome Sequencing Center for Infectious Disease"/>
            <person name="Wu L."/>
            <person name="Ma J."/>
        </authorList>
    </citation>
    <scope>NUCLEOTIDE SEQUENCE [LARGE SCALE GENOMIC DNA]</scope>
    <source>
        <strain evidence="10">JCM 14370</strain>
    </source>
</reference>
<comment type="similarity">
    <text evidence="7">Belongs to the binding-protein-dependent transport system permease family.</text>
</comment>
<protein>
    <submittedName>
        <fullName evidence="9">Peptide ABC transporter permease</fullName>
    </submittedName>
</protein>
<evidence type="ECO:0000313" key="9">
    <source>
        <dbReference type="EMBL" id="GGJ21927.1"/>
    </source>
</evidence>
<evidence type="ECO:0000259" key="8">
    <source>
        <dbReference type="PROSITE" id="PS50928"/>
    </source>
</evidence>
<keyword evidence="4 7" id="KW-0812">Transmembrane</keyword>
<evidence type="ECO:0000256" key="2">
    <source>
        <dbReference type="ARBA" id="ARBA00022448"/>
    </source>
</evidence>
<evidence type="ECO:0000313" key="10">
    <source>
        <dbReference type="Proteomes" id="UP000632222"/>
    </source>
</evidence>
<feature type="domain" description="ABC transmembrane type-1" evidence="8">
    <location>
        <begin position="103"/>
        <end position="332"/>
    </location>
</feature>
<feature type="transmembrane region" description="Helical" evidence="7">
    <location>
        <begin position="209"/>
        <end position="228"/>
    </location>
</feature>
<keyword evidence="10" id="KW-1185">Reference proteome</keyword>
<evidence type="ECO:0000256" key="3">
    <source>
        <dbReference type="ARBA" id="ARBA00022475"/>
    </source>
</evidence>
<comment type="caution">
    <text evidence="9">The sequence shown here is derived from an EMBL/GenBank/DDBJ whole genome shotgun (WGS) entry which is preliminary data.</text>
</comment>
<dbReference type="Gene3D" id="1.10.3720.10">
    <property type="entry name" value="MetI-like"/>
    <property type="match status" value="1"/>
</dbReference>
<evidence type="ECO:0000256" key="6">
    <source>
        <dbReference type="ARBA" id="ARBA00023136"/>
    </source>
</evidence>
<organism evidence="9 10">
    <name type="scientific">Deinococcus roseus</name>
    <dbReference type="NCBI Taxonomy" id="392414"/>
    <lineage>
        <taxon>Bacteria</taxon>
        <taxon>Thermotogati</taxon>
        <taxon>Deinococcota</taxon>
        <taxon>Deinococci</taxon>
        <taxon>Deinococcales</taxon>
        <taxon>Deinococcaceae</taxon>
        <taxon>Deinococcus</taxon>
    </lineage>
</organism>
<dbReference type="PANTHER" id="PTHR43163">
    <property type="entry name" value="DIPEPTIDE TRANSPORT SYSTEM PERMEASE PROTEIN DPPB-RELATED"/>
    <property type="match status" value="1"/>
</dbReference>
<dbReference type="InterPro" id="IPR000515">
    <property type="entry name" value="MetI-like"/>
</dbReference>
<feature type="transmembrane region" description="Helical" evidence="7">
    <location>
        <begin position="263"/>
        <end position="289"/>
    </location>
</feature>
<evidence type="ECO:0000256" key="7">
    <source>
        <dbReference type="RuleBase" id="RU363032"/>
    </source>
</evidence>